<dbReference type="RefSeq" id="WP_253454213.1">
    <property type="nucleotide sequence ID" value="NZ_JBGFFX010000001.1"/>
</dbReference>
<organism evidence="1 2">
    <name type="scientific">Erwinia aeris</name>
    <dbReference type="NCBI Taxonomy" id="3239803"/>
    <lineage>
        <taxon>Bacteria</taxon>
        <taxon>Pseudomonadati</taxon>
        <taxon>Pseudomonadota</taxon>
        <taxon>Gammaproteobacteria</taxon>
        <taxon>Enterobacterales</taxon>
        <taxon>Erwiniaceae</taxon>
        <taxon>Erwinia</taxon>
    </lineage>
</organism>
<dbReference type="EMBL" id="JBGFFX010000001">
    <property type="protein sequence ID" value="MEY8769345.1"/>
    <property type="molecule type" value="Genomic_DNA"/>
</dbReference>
<dbReference type="Proteomes" id="UP001565243">
    <property type="component" value="Unassembled WGS sequence"/>
</dbReference>
<keyword evidence="2" id="KW-1185">Reference proteome</keyword>
<sequence>MEKQHFLTRLGQWPKIQFSEVCITACGGSIQPELYVRDRADPPRWLFIRRLGGSENHDGLLTIYSQWLAEFHQQRGTDFCLPPPFDRAFENELPAEISDAPHSAALRPSLIAER</sequence>
<comment type="caution">
    <text evidence="1">The sequence shown here is derived from an EMBL/GenBank/DDBJ whole genome shotgun (WGS) entry which is preliminary data.</text>
</comment>
<name>A0ABV4E350_9GAMM</name>
<gene>
    <name evidence="1" type="ORF">AB6T85_02670</name>
</gene>
<protein>
    <submittedName>
        <fullName evidence="1">Uncharacterized protein</fullName>
    </submittedName>
</protein>
<evidence type="ECO:0000313" key="2">
    <source>
        <dbReference type="Proteomes" id="UP001565243"/>
    </source>
</evidence>
<accession>A0ABV4E350</accession>
<proteinExistence type="predicted"/>
<evidence type="ECO:0000313" key="1">
    <source>
        <dbReference type="EMBL" id="MEY8769345.1"/>
    </source>
</evidence>
<reference evidence="1 2" key="1">
    <citation type="submission" date="2024-07" db="EMBL/GenBank/DDBJ databases">
        <authorList>
            <person name="Hebao G."/>
        </authorList>
    </citation>
    <scope>NUCLEOTIDE SEQUENCE [LARGE SCALE GENOMIC DNA]</scope>
    <source>
        <strain evidence="1 2">ACCC 02193</strain>
    </source>
</reference>